<dbReference type="RefSeq" id="WP_284259748.1">
    <property type="nucleotide sequence ID" value="NZ_BSOS01000099.1"/>
</dbReference>
<reference evidence="3" key="1">
    <citation type="journal article" date="2019" name="Int. J. Syst. Evol. Microbiol.">
        <title>The Global Catalogue of Microorganisms (GCM) 10K type strain sequencing project: providing services to taxonomists for standard genome sequencing and annotation.</title>
        <authorList>
            <consortium name="The Broad Institute Genomics Platform"/>
            <consortium name="The Broad Institute Genome Sequencing Center for Infectious Disease"/>
            <person name="Wu L."/>
            <person name="Ma J."/>
        </authorList>
    </citation>
    <scope>NUCLEOTIDE SEQUENCE [LARGE SCALE GENOMIC DNA]</scope>
    <source>
        <strain evidence="3">NBRC 112502</strain>
    </source>
</reference>
<comment type="caution">
    <text evidence="2">The sequence shown here is derived from an EMBL/GenBank/DDBJ whole genome shotgun (WGS) entry which is preliminary data.</text>
</comment>
<dbReference type="InterPro" id="IPR006141">
    <property type="entry name" value="Intein_N"/>
</dbReference>
<dbReference type="EMBL" id="BSOS01000099">
    <property type="protein sequence ID" value="GLR68886.1"/>
    <property type="molecule type" value="Genomic_DNA"/>
</dbReference>
<accession>A0ABQ6A9L6</accession>
<dbReference type="Proteomes" id="UP001156641">
    <property type="component" value="Unassembled WGS sequence"/>
</dbReference>
<proteinExistence type="predicted"/>
<gene>
    <name evidence="2" type="ORF">GCM10010909_35680</name>
</gene>
<dbReference type="Gene3D" id="2.170.16.10">
    <property type="entry name" value="Hedgehog/Intein (Hint) domain"/>
    <property type="match status" value="1"/>
</dbReference>
<dbReference type="InterPro" id="IPR036844">
    <property type="entry name" value="Hint_dom_sf"/>
</dbReference>
<organism evidence="2 3">
    <name type="scientific">Acidocella aquatica</name>
    <dbReference type="NCBI Taxonomy" id="1922313"/>
    <lineage>
        <taxon>Bacteria</taxon>
        <taxon>Pseudomonadati</taxon>
        <taxon>Pseudomonadota</taxon>
        <taxon>Alphaproteobacteria</taxon>
        <taxon>Acetobacterales</taxon>
        <taxon>Acidocellaceae</taxon>
        <taxon>Acidocella</taxon>
    </lineage>
</organism>
<dbReference type="SUPFAM" id="SSF51294">
    <property type="entry name" value="Hedgehog/intein (Hint) domain"/>
    <property type="match status" value="1"/>
</dbReference>
<protein>
    <recommendedName>
        <fullName evidence="1">Hedgehog/Intein (Hint) domain-containing protein</fullName>
    </recommendedName>
</protein>
<dbReference type="Pfam" id="PF13403">
    <property type="entry name" value="Hint_2"/>
    <property type="match status" value="1"/>
</dbReference>
<evidence type="ECO:0000313" key="3">
    <source>
        <dbReference type="Proteomes" id="UP001156641"/>
    </source>
</evidence>
<evidence type="ECO:0000259" key="1">
    <source>
        <dbReference type="Pfam" id="PF13403"/>
    </source>
</evidence>
<feature type="domain" description="Hedgehog/Intein (Hint)" evidence="1">
    <location>
        <begin position="124"/>
        <end position="258"/>
    </location>
</feature>
<sequence>MATHVQTITWAETGGTFVGGVEELSAGDTVSLTLALNGTGFTPVSGDYFLLSNGGHAIYNGTAWVYTVAAGDATGNLSLAGTPTGSNSNLEILIYNSSGGITYHLGAASPGILPSSPALTYDVICFYPGTMIATPDGEKAVETLQAGDLVLTADGKSAPVRWMGRQTVSTRFADPLRVLPIHIKAGALAEGVPARDLLVSPDHALLVDGVLIQAAALVNGVSIFREANVPVTFTYHHVELAGHSLILAENTPAETFVDNVDRMAFDNWAEHEALADASAITEMDLPRAKAVRQVPAKTRAHLAERATALSGARIATAA</sequence>
<evidence type="ECO:0000313" key="2">
    <source>
        <dbReference type="EMBL" id="GLR68886.1"/>
    </source>
</evidence>
<dbReference type="PROSITE" id="PS50817">
    <property type="entry name" value="INTEIN_N_TER"/>
    <property type="match status" value="1"/>
</dbReference>
<dbReference type="InterPro" id="IPR028992">
    <property type="entry name" value="Hedgehog/Intein_dom"/>
</dbReference>
<keyword evidence="3" id="KW-1185">Reference proteome</keyword>
<name>A0ABQ6A9L6_9PROT</name>